<reference evidence="1 2" key="1">
    <citation type="journal article" date="2015" name="Nature">
        <title>rRNA introns, odd ribosomes, and small enigmatic genomes across a large radiation of phyla.</title>
        <authorList>
            <person name="Brown C.T."/>
            <person name="Hug L.A."/>
            <person name="Thomas B.C."/>
            <person name="Sharon I."/>
            <person name="Castelle C.J."/>
            <person name="Singh A."/>
            <person name="Wilkins M.J."/>
            <person name="Williams K.H."/>
            <person name="Banfield J.F."/>
        </authorList>
    </citation>
    <scope>NUCLEOTIDE SEQUENCE [LARGE SCALE GENOMIC DNA]</scope>
</reference>
<evidence type="ECO:0000313" key="1">
    <source>
        <dbReference type="EMBL" id="KKQ91969.1"/>
    </source>
</evidence>
<dbReference type="SUPFAM" id="SSF56112">
    <property type="entry name" value="Protein kinase-like (PK-like)"/>
    <property type="match status" value="1"/>
</dbReference>
<gene>
    <name evidence="1" type="ORF">UT14_C0007G0011</name>
</gene>
<sequence length="85" mass="9999">MKIIGGHLALIHRKCQKYSNVWPLGILERYNIIEKYSELITSSKERIASPKIGLTHGDYRLRNILKDEEKIYISDWEFGGLNFIY</sequence>
<protein>
    <submittedName>
        <fullName evidence="1">Uncharacterized protein</fullName>
    </submittedName>
</protein>
<dbReference type="EMBL" id="LBVR01000007">
    <property type="protein sequence ID" value="KKQ91969.1"/>
    <property type="molecule type" value="Genomic_DNA"/>
</dbReference>
<dbReference type="Proteomes" id="UP000033841">
    <property type="component" value="Unassembled WGS sequence"/>
</dbReference>
<proteinExistence type="predicted"/>
<name>A0A0G0P1G8_9BACT</name>
<dbReference type="InterPro" id="IPR011009">
    <property type="entry name" value="Kinase-like_dom_sf"/>
</dbReference>
<dbReference type="AlphaFoldDB" id="A0A0G0P1G8"/>
<organism evidence="1 2">
    <name type="scientific">Candidatus Shapirobacteria bacterium GW2011_GWE1_38_92</name>
    <dbReference type="NCBI Taxonomy" id="1618489"/>
    <lineage>
        <taxon>Bacteria</taxon>
        <taxon>Candidatus Shapironibacteriota</taxon>
    </lineage>
</organism>
<dbReference type="Gene3D" id="3.90.1200.10">
    <property type="match status" value="1"/>
</dbReference>
<evidence type="ECO:0000313" key="2">
    <source>
        <dbReference type="Proteomes" id="UP000033841"/>
    </source>
</evidence>
<accession>A0A0G0P1G8</accession>
<comment type="caution">
    <text evidence="1">The sequence shown here is derived from an EMBL/GenBank/DDBJ whole genome shotgun (WGS) entry which is preliminary data.</text>
</comment>